<accession>A0A0V0XL38</accession>
<dbReference type="AlphaFoldDB" id="A0A0V0XL38"/>
<evidence type="ECO:0000313" key="2">
    <source>
        <dbReference type="Proteomes" id="UP000054815"/>
    </source>
</evidence>
<reference evidence="1 2" key="1">
    <citation type="submission" date="2015-01" db="EMBL/GenBank/DDBJ databases">
        <title>Evolution of Trichinella species and genotypes.</title>
        <authorList>
            <person name="Korhonen P.K."/>
            <person name="Edoardo P."/>
            <person name="Giuseppe L.R."/>
            <person name="Gasser R.B."/>
        </authorList>
    </citation>
    <scope>NUCLEOTIDE SEQUENCE [LARGE SCALE GENOMIC DNA]</scope>
    <source>
        <strain evidence="1">ISS141</strain>
    </source>
</reference>
<protein>
    <submittedName>
        <fullName evidence="1">Uncharacterized protein</fullName>
    </submittedName>
</protein>
<comment type="caution">
    <text evidence="1">The sequence shown here is derived from an EMBL/GenBank/DDBJ whole genome shotgun (WGS) entry which is preliminary data.</text>
</comment>
<dbReference type="Proteomes" id="UP000054815">
    <property type="component" value="Unassembled WGS sequence"/>
</dbReference>
<name>A0A0V0XL38_TRIPS</name>
<proteinExistence type="predicted"/>
<evidence type="ECO:0000313" key="1">
    <source>
        <dbReference type="EMBL" id="KRX88673.1"/>
    </source>
</evidence>
<gene>
    <name evidence="1" type="ORF">T4E_12260</name>
</gene>
<sequence>MPRKHNDWNKWLKTRREKATTGVEKVKLMTKAKDDYLKKKKKKDDNWCVCNGRFHAVGSQFEATSLNKLPN</sequence>
<organism evidence="1 2">
    <name type="scientific">Trichinella pseudospiralis</name>
    <name type="common">Parasitic roundworm</name>
    <dbReference type="NCBI Taxonomy" id="6337"/>
    <lineage>
        <taxon>Eukaryota</taxon>
        <taxon>Metazoa</taxon>
        <taxon>Ecdysozoa</taxon>
        <taxon>Nematoda</taxon>
        <taxon>Enoplea</taxon>
        <taxon>Dorylaimia</taxon>
        <taxon>Trichinellida</taxon>
        <taxon>Trichinellidae</taxon>
        <taxon>Trichinella</taxon>
    </lineage>
</organism>
<dbReference type="EMBL" id="JYDU01000227">
    <property type="protein sequence ID" value="KRX88673.1"/>
    <property type="molecule type" value="Genomic_DNA"/>
</dbReference>